<evidence type="ECO:0000313" key="3">
    <source>
        <dbReference type="Proteomes" id="UP001241110"/>
    </source>
</evidence>
<feature type="transmembrane region" description="Helical" evidence="1">
    <location>
        <begin position="12"/>
        <end position="34"/>
    </location>
</feature>
<feature type="transmembrane region" description="Helical" evidence="1">
    <location>
        <begin position="157"/>
        <end position="179"/>
    </location>
</feature>
<gene>
    <name evidence="2" type="ORF">QNI16_14890</name>
</gene>
<accession>A0AAE3QMM6</accession>
<name>A0AAE3QMM6_9BACT</name>
<dbReference type="RefSeq" id="WP_313980032.1">
    <property type="nucleotide sequence ID" value="NZ_JASJOS010000006.1"/>
</dbReference>
<organism evidence="2 3">
    <name type="scientific">Xanthocytophaga flava</name>
    <dbReference type="NCBI Taxonomy" id="3048013"/>
    <lineage>
        <taxon>Bacteria</taxon>
        <taxon>Pseudomonadati</taxon>
        <taxon>Bacteroidota</taxon>
        <taxon>Cytophagia</taxon>
        <taxon>Cytophagales</taxon>
        <taxon>Rhodocytophagaceae</taxon>
        <taxon>Xanthocytophaga</taxon>
    </lineage>
</organism>
<feature type="transmembrane region" description="Helical" evidence="1">
    <location>
        <begin position="97"/>
        <end position="120"/>
    </location>
</feature>
<proteinExistence type="predicted"/>
<evidence type="ECO:0000256" key="1">
    <source>
        <dbReference type="SAM" id="Phobius"/>
    </source>
</evidence>
<keyword evidence="1" id="KW-0812">Transmembrane</keyword>
<feature type="transmembrane region" description="Helical" evidence="1">
    <location>
        <begin position="200"/>
        <end position="224"/>
    </location>
</feature>
<dbReference type="Proteomes" id="UP001241110">
    <property type="component" value="Unassembled WGS sequence"/>
</dbReference>
<protein>
    <submittedName>
        <fullName evidence="2">Uncharacterized protein</fullName>
    </submittedName>
</protein>
<evidence type="ECO:0000313" key="2">
    <source>
        <dbReference type="EMBL" id="MDJ1481785.1"/>
    </source>
</evidence>
<dbReference type="EMBL" id="JASJOS010000006">
    <property type="protein sequence ID" value="MDJ1481785.1"/>
    <property type="molecule type" value="Genomic_DNA"/>
</dbReference>
<sequence length="265" mass="30208">MNYWINFFLPEVAFFVLFMNLYLISSSLLQVVFLNMAHCRVKMINIGSLAIIKRTIGTIAVSIGFFSFSAAVGIYGYDSSSPKTETDTEKLFYTKPAFMRAVLFGLSPLFFLILLLVSSLYLQDVTVYVKQFFRSVFFMDSAKSFLEYWNLMASRNPVWLIVGWNVLLVSVMLTFPFSIVQTYGELVRTDFNENQSLQGILKVMVIVGFLVALLFSIFLVRIIWFSGGWAAIGLVVLNWLICQLTVVLVLWLILLPLTKKQKVLA</sequence>
<dbReference type="AlphaFoldDB" id="A0AAE3QMM6"/>
<feature type="transmembrane region" description="Helical" evidence="1">
    <location>
        <begin position="55"/>
        <end position="77"/>
    </location>
</feature>
<feature type="transmembrane region" description="Helical" evidence="1">
    <location>
        <begin position="230"/>
        <end position="255"/>
    </location>
</feature>
<reference evidence="2" key="1">
    <citation type="submission" date="2023-05" db="EMBL/GenBank/DDBJ databases">
        <authorList>
            <person name="Zhang X."/>
        </authorList>
    </citation>
    <scope>NUCLEOTIDE SEQUENCE</scope>
    <source>
        <strain evidence="2">YF14B1</strain>
    </source>
</reference>
<comment type="caution">
    <text evidence="2">The sequence shown here is derived from an EMBL/GenBank/DDBJ whole genome shotgun (WGS) entry which is preliminary data.</text>
</comment>
<keyword evidence="1" id="KW-1133">Transmembrane helix</keyword>
<keyword evidence="1" id="KW-0472">Membrane</keyword>